<protein>
    <submittedName>
        <fullName evidence="7">Uncharacterized membrane protein YqaE (UPF0057 family)</fullName>
    </submittedName>
</protein>
<evidence type="ECO:0000256" key="4">
    <source>
        <dbReference type="ARBA" id="ARBA00022989"/>
    </source>
</evidence>
<dbReference type="GO" id="GO:0016020">
    <property type="term" value="C:membrane"/>
    <property type="evidence" value="ECO:0007669"/>
    <property type="project" value="UniProtKB-SubCell"/>
</dbReference>
<dbReference type="RefSeq" id="WP_241498967.1">
    <property type="nucleotide sequence ID" value="NZ_JACJIQ010000003.1"/>
</dbReference>
<evidence type="ECO:0000313" key="8">
    <source>
        <dbReference type="Proteomes" id="UP000563094"/>
    </source>
</evidence>
<evidence type="ECO:0000256" key="3">
    <source>
        <dbReference type="ARBA" id="ARBA00022692"/>
    </source>
</evidence>
<dbReference type="PROSITE" id="PS51257">
    <property type="entry name" value="PROKAR_LIPOPROTEIN"/>
    <property type="match status" value="1"/>
</dbReference>
<comment type="subcellular location">
    <subcellularLocation>
        <location evidence="1">Membrane</location>
    </subcellularLocation>
</comment>
<dbReference type="AlphaFoldDB" id="A0A839GRI9"/>
<evidence type="ECO:0000256" key="1">
    <source>
        <dbReference type="ARBA" id="ARBA00004370"/>
    </source>
</evidence>
<dbReference type="EMBL" id="JACJIQ010000003">
    <property type="protein sequence ID" value="MBA9076451.1"/>
    <property type="molecule type" value="Genomic_DNA"/>
</dbReference>
<name>A0A839GRI9_9BACT</name>
<dbReference type="Proteomes" id="UP000563094">
    <property type="component" value="Unassembled WGS sequence"/>
</dbReference>
<dbReference type="PANTHER" id="PTHR21659">
    <property type="entry name" value="HYDROPHOBIC PROTEIN RCI2 LOW TEMPERATURE AND SALT RESPONSIVE PROTEIN LTI6 -RELATED"/>
    <property type="match status" value="1"/>
</dbReference>
<reference evidence="7 8" key="1">
    <citation type="submission" date="2020-08" db="EMBL/GenBank/DDBJ databases">
        <title>Genomic Encyclopedia of Type Strains, Phase IV (KMG-IV): sequencing the most valuable type-strain genomes for metagenomic binning, comparative biology and taxonomic classification.</title>
        <authorList>
            <person name="Goeker M."/>
        </authorList>
    </citation>
    <scope>NUCLEOTIDE SEQUENCE [LARGE SCALE GENOMIC DNA]</scope>
    <source>
        <strain evidence="7 8">DSM 29854</strain>
    </source>
</reference>
<comment type="similarity">
    <text evidence="2">Belongs to the UPF0057 (PMP3) family.</text>
</comment>
<sequence length="207" mass="22804">MKSKVLLQLIAVLTVGQFLFSCSTAEYYRFSATKPDYYQKTKAKPAATPEMEQAAPAPAAEQLASVTESQSLLEAEAHLEASAEAPKPVLFEKRNLSESKAPLVKPAVAPAEKKTIKEEEVLVMAKEKLASMTKAEKREFRKEVKNTLRDANASSNILMIILAILIPPLAVGLYEGITSRFWISLLLTLLFYIPGMIYALLVVTDTI</sequence>
<evidence type="ECO:0000256" key="2">
    <source>
        <dbReference type="ARBA" id="ARBA00009530"/>
    </source>
</evidence>
<comment type="caution">
    <text evidence="7">The sequence shown here is derived from an EMBL/GenBank/DDBJ whole genome shotgun (WGS) entry which is preliminary data.</text>
</comment>
<dbReference type="Pfam" id="PF01679">
    <property type="entry name" value="Pmp3"/>
    <property type="match status" value="1"/>
</dbReference>
<feature type="transmembrane region" description="Helical" evidence="6">
    <location>
        <begin position="157"/>
        <end position="174"/>
    </location>
</feature>
<evidence type="ECO:0000256" key="6">
    <source>
        <dbReference type="SAM" id="Phobius"/>
    </source>
</evidence>
<evidence type="ECO:0000256" key="5">
    <source>
        <dbReference type="ARBA" id="ARBA00023136"/>
    </source>
</evidence>
<dbReference type="InterPro" id="IPR000612">
    <property type="entry name" value="PMP3"/>
</dbReference>
<proteinExistence type="inferred from homology"/>
<organism evidence="7 8">
    <name type="scientific">Rufibacter quisquiliarum</name>
    <dbReference type="NCBI Taxonomy" id="1549639"/>
    <lineage>
        <taxon>Bacteria</taxon>
        <taxon>Pseudomonadati</taxon>
        <taxon>Bacteroidota</taxon>
        <taxon>Cytophagia</taxon>
        <taxon>Cytophagales</taxon>
        <taxon>Hymenobacteraceae</taxon>
        <taxon>Rufibacter</taxon>
    </lineage>
</organism>
<keyword evidence="8" id="KW-1185">Reference proteome</keyword>
<keyword evidence="4 6" id="KW-1133">Transmembrane helix</keyword>
<gene>
    <name evidence="7" type="ORF">FHS90_001155</name>
</gene>
<dbReference type="PANTHER" id="PTHR21659:SF42">
    <property type="entry name" value="UPF0057 MEMBRANE PROTEIN ZK632.10-RELATED"/>
    <property type="match status" value="1"/>
</dbReference>
<dbReference type="PROSITE" id="PS01309">
    <property type="entry name" value="UPF0057"/>
    <property type="match status" value="1"/>
</dbReference>
<evidence type="ECO:0000313" key="7">
    <source>
        <dbReference type="EMBL" id="MBA9076451.1"/>
    </source>
</evidence>
<keyword evidence="5 6" id="KW-0472">Membrane</keyword>
<feature type="transmembrane region" description="Helical" evidence="6">
    <location>
        <begin position="181"/>
        <end position="201"/>
    </location>
</feature>
<accession>A0A839GRI9</accession>
<keyword evidence="3 6" id="KW-0812">Transmembrane</keyword>